<dbReference type="Proteomes" id="UP000682782">
    <property type="component" value="Chromosome"/>
</dbReference>
<accession>A0AC61MXP1</accession>
<evidence type="ECO:0000313" key="1">
    <source>
        <dbReference type="EMBL" id="QUC67592.1"/>
    </source>
</evidence>
<name>A0AC61MXP1_9FIRM</name>
<evidence type="ECO:0000313" key="2">
    <source>
        <dbReference type="Proteomes" id="UP000682782"/>
    </source>
</evidence>
<proteinExistence type="predicted"/>
<gene>
    <name evidence="1" type="ORF">JYE49_02510</name>
</gene>
<protein>
    <submittedName>
        <fullName evidence="1">Uncharacterized protein</fullName>
    </submittedName>
</protein>
<sequence length="332" mass="37288">MKKLTTLMMIIMMLLCSVCLPALGEAAENMETAAVIPYRFATAEEGRELMLANKAYYDTFTENKIGFIMHKNDVSMEEYLDFAGKQVLDWTAAEKELIDRCMAIVEASFTDNGWKMPPLETVVFIRTTMEEEGGAFGYTHGTQIYLSGSLEQYAALAPEQIDVPVATILAHELFHCLTRCNPDFRRDMYSIIHFTVEDAEYELPASVMEYYIANPDVEHHNAHATFVIDGKETECYTAFVTTKHCENEDESFMNFGVTALVPVDGTDVWYTAEQASNFDEVFGTNTGYVIDPEECLADNFSYAVIYGEKGAEGNGYPNPEIIEAISKYLIGE</sequence>
<organism evidence="1 2">
    <name type="scientific">Aristaeella hokkaidonensis</name>
    <dbReference type="NCBI Taxonomy" id="3046382"/>
    <lineage>
        <taxon>Bacteria</taxon>
        <taxon>Bacillati</taxon>
        <taxon>Bacillota</taxon>
        <taxon>Clostridia</taxon>
        <taxon>Eubacteriales</taxon>
        <taxon>Aristaeellaceae</taxon>
        <taxon>Aristaeella</taxon>
    </lineage>
</organism>
<reference evidence="1" key="1">
    <citation type="submission" date="2021-01" db="EMBL/GenBank/DDBJ databases">
        <title>Complete genome sequence of Clostridiales bacterium R-7.</title>
        <authorList>
            <person name="Mahoney-Kurpe S.C."/>
            <person name="Palevich N."/>
            <person name="Koike S."/>
            <person name="Moon C.D."/>
            <person name="Attwood G.T."/>
        </authorList>
    </citation>
    <scope>NUCLEOTIDE SEQUENCE</scope>
    <source>
        <strain evidence="1">R-7</strain>
    </source>
</reference>
<dbReference type="EMBL" id="CP068393">
    <property type="protein sequence ID" value="QUC67592.1"/>
    <property type="molecule type" value="Genomic_DNA"/>
</dbReference>
<keyword evidence="2" id="KW-1185">Reference proteome</keyword>